<keyword evidence="5 8" id="KW-0418">Kinase</keyword>
<name>A0A1J1LJG4_9CYAN</name>
<dbReference type="InterPro" id="IPR004358">
    <property type="entry name" value="Sig_transdc_His_kin-like_C"/>
</dbReference>
<dbReference type="InterPro" id="IPR003661">
    <property type="entry name" value="HisK_dim/P_dom"/>
</dbReference>
<dbReference type="EC" id="2.7.13.3" evidence="2"/>
<dbReference type="PROSITE" id="PS50109">
    <property type="entry name" value="HIS_KIN"/>
    <property type="match status" value="1"/>
</dbReference>
<keyword evidence="9" id="KW-1185">Reference proteome</keyword>
<dbReference type="InterPro" id="IPR050736">
    <property type="entry name" value="Sensor_HK_Regulatory"/>
</dbReference>
<evidence type="ECO:0000259" key="7">
    <source>
        <dbReference type="PROSITE" id="PS50109"/>
    </source>
</evidence>
<dbReference type="InterPro" id="IPR029016">
    <property type="entry name" value="GAF-like_dom_sf"/>
</dbReference>
<accession>A0A1J1LJG4</accession>
<dbReference type="CDD" id="cd00082">
    <property type="entry name" value="HisKA"/>
    <property type="match status" value="1"/>
</dbReference>
<dbReference type="CDD" id="cd00075">
    <property type="entry name" value="HATPase"/>
    <property type="match status" value="1"/>
</dbReference>
<proteinExistence type="predicted"/>
<dbReference type="SMART" id="SM00387">
    <property type="entry name" value="HATPase_c"/>
    <property type="match status" value="1"/>
</dbReference>
<dbReference type="Gene3D" id="3.30.565.10">
    <property type="entry name" value="Histidine kinase-like ATPase, C-terminal domain"/>
    <property type="match status" value="1"/>
</dbReference>
<sequence>MLTASSEFVQLCRTQLSLTASLGASLSVVYLAEAWVDEEHQKLIPIATYPETSLEDLDIPGLMRFPTLLTSTLPRLLTTEEITKTWILLPAVDINDFIEAEAQGEQPLEEEESWQQRSQTVLPLIQEEVVLGFLVTGRNDRSWNPEEYGQLQGIAHTLALGCILDQRSQWFQQQLSRQQHLQAQQADALHNIFHQLKSPLTAVRTFGKLLLKRLLPDDKNYPIANSILRESDRIQELLQQADQTLDYTEPDLSLPLTVDSVLVSTPPGEEATFPPSVLTLLPAWDELEPLELSEVLQPLILSTQAIAEERQLQCLVDLPPQLPVILGNRKALREVLSNLLDNALKYTPSGGKVCLRVRFTTKRKSQPLQVGIGISDTGPGIPPEDLTHLFERHYRGVQESSEIPGTGLGLAIAKTLVEQMQGKIEVFSPVNSVWVSKEMLSRGNIPRGTTFIVWLKGVTPDQELNRS</sequence>
<protein>
    <recommendedName>
        <fullName evidence="2">histidine kinase</fullName>
        <ecNumber evidence="2">2.7.13.3</ecNumber>
    </recommendedName>
</protein>
<dbReference type="OrthoDB" id="9773956at2"/>
<dbReference type="PRINTS" id="PR00344">
    <property type="entry name" value="BCTRLSENSOR"/>
</dbReference>
<dbReference type="GO" id="GO:0000155">
    <property type="term" value="F:phosphorelay sensor kinase activity"/>
    <property type="evidence" value="ECO:0007669"/>
    <property type="project" value="InterPro"/>
</dbReference>
<evidence type="ECO:0000313" key="8">
    <source>
        <dbReference type="EMBL" id="CUR32635.1"/>
    </source>
</evidence>
<evidence type="ECO:0000313" key="9">
    <source>
        <dbReference type="Proteomes" id="UP000184315"/>
    </source>
</evidence>
<dbReference type="Gene3D" id="3.30.450.40">
    <property type="match status" value="1"/>
</dbReference>
<dbReference type="Pfam" id="PF00512">
    <property type="entry name" value="HisKA"/>
    <property type="match status" value="1"/>
</dbReference>
<evidence type="ECO:0000256" key="4">
    <source>
        <dbReference type="ARBA" id="ARBA00022679"/>
    </source>
</evidence>
<dbReference type="SMART" id="SM00388">
    <property type="entry name" value="HisKA"/>
    <property type="match status" value="1"/>
</dbReference>
<keyword evidence="6" id="KW-0902">Two-component regulatory system</keyword>
<keyword evidence="3" id="KW-0597">Phosphoprotein</keyword>
<dbReference type="Gene3D" id="1.10.287.130">
    <property type="match status" value="1"/>
</dbReference>
<reference evidence="9" key="1">
    <citation type="submission" date="2015-10" db="EMBL/GenBank/DDBJ databases">
        <authorList>
            <person name="Regsiter A."/>
            <person name="william w."/>
        </authorList>
    </citation>
    <scope>NUCLEOTIDE SEQUENCE [LARGE SCALE GENOMIC DNA]</scope>
</reference>
<evidence type="ECO:0000256" key="1">
    <source>
        <dbReference type="ARBA" id="ARBA00000085"/>
    </source>
</evidence>
<dbReference type="STRING" id="671072.PL9214490182"/>
<evidence type="ECO:0000256" key="6">
    <source>
        <dbReference type="ARBA" id="ARBA00023012"/>
    </source>
</evidence>
<dbReference type="SUPFAM" id="SSF47384">
    <property type="entry name" value="Homodimeric domain of signal transducing histidine kinase"/>
    <property type="match status" value="1"/>
</dbReference>
<evidence type="ECO:0000256" key="3">
    <source>
        <dbReference type="ARBA" id="ARBA00022553"/>
    </source>
</evidence>
<dbReference type="Proteomes" id="UP000184315">
    <property type="component" value="Unassembled WGS sequence"/>
</dbReference>
<feature type="domain" description="Histidine kinase" evidence="7">
    <location>
        <begin position="191"/>
        <end position="459"/>
    </location>
</feature>
<dbReference type="RefSeq" id="WP_072719355.1">
    <property type="nucleotide sequence ID" value="NZ_LN889801.1"/>
</dbReference>
<comment type="catalytic activity">
    <reaction evidence="1">
        <text>ATP + protein L-histidine = ADP + protein N-phospho-L-histidine.</text>
        <dbReference type="EC" id="2.7.13.3"/>
    </reaction>
</comment>
<dbReference type="PANTHER" id="PTHR43711">
    <property type="entry name" value="TWO-COMPONENT HISTIDINE KINASE"/>
    <property type="match status" value="1"/>
</dbReference>
<keyword evidence="4" id="KW-0808">Transferase</keyword>
<organism evidence="8 9">
    <name type="scientific">Planktothrix tepida PCC 9214</name>
    <dbReference type="NCBI Taxonomy" id="671072"/>
    <lineage>
        <taxon>Bacteria</taxon>
        <taxon>Bacillati</taxon>
        <taxon>Cyanobacteriota</taxon>
        <taxon>Cyanophyceae</taxon>
        <taxon>Oscillatoriophycideae</taxon>
        <taxon>Oscillatoriales</taxon>
        <taxon>Microcoleaceae</taxon>
        <taxon>Planktothrix</taxon>
    </lineage>
</organism>
<evidence type="ECO:0000256" key="2">
    <source>
        <dbReference type="ARBA" id="ARBA00012438"/>
    </source>
</evidence>
<dbReference type="SUPFAM" id="SSF55874">
    <property type="entry name" value="ATPase domain of HSP90 chaperone/DNA topoisomerase II/histidine kinase"/>
    <property type="match status" value="1"/>
</dbReference>
<evidence type="ECO:0000256" key="5">
    <source>
        <dbReference type="ARBA" id="ARBA00022777"/>
    </source>
</evidence>
<dbReference type="PANTHER" id="PTHR43711:SF26">
    <property type="entry name" value="SENSOR HISTIDINE KINASE RCSC"/>
    <property type="match status" value="1"/>
</dbReference>
<dbReference type="InterPro" id="IPR036097">
    <property type="entry name" value="HisK_dim/P_sf"/>
</dbReference>
<dbReference type="InterPro" id="IPR036890">
    <property type="entry name" value="HATPase_C_sf"/>
</dbReference>
<dbReference type="EMBL" id="CZDF01000154">
    <property type="protein sequence ID" value="CUR32635.1"/>
    <property type="molecule type" value="Genomic_DNA"/>
</dbReference>
<dbReference type="InterPro" id="IPR003594">
    <property type="entry name" value="HATPase_dom"/>
</dbReference>
<dbReference type="AlphaFoldDB" id="A0A1J1LJG4"/>
<dbReference type="Pfam" id="PF02518">
    <property type="entry name" value="HATPase_c"/>
    <property type="match status" value="1"/>
</dbReference>
<dbReference type="InterPro" id="IPR005467">
    <property type="entry name" value="His_kinase_dom"/>
</dbReference>
<gene>
    <name evidence="8" type="ORF">PL9214490182</name>
</gene>